<accession>A0A4C1Y046</accession>
<comment type="caution">
    <text evidence="2">The sequence shown here is derived from an EMBL/GenBank/DDBJ whole genome shotgun (WGS) entry which is preliminary data.</text>
</comment>
<name>A0A4C1Y046_EUMVA</name>
<reference evidence="2 3" key="1">
    <citation type="journal article" date="2019" name="Commun. Biol.">
        <title>The bagworm genome reveals a unique fibroin gene that provides high tensile strength.</title>
        <authorList>
            <person name="Kono N."/>
            <person name="Nakamura H."/>
            <person name="Ohtoshi R."/>
            <person name="Tomita M."/>
            <person name="Numata K."/>
            <person name="Arakawa K."/>
        </authorList>
    </citation>
    <scope>NUCLEOTIDE SEQUENCE [LARGE SCALE GENOMIC DNA]</scope>
</reference>
<organism evidence="2 3">
    <name type="scientific">Eumeta variegata</name>
    <name type="common">Bagworm moth</name>
    <name type="synonym">Eumeta japonica</name>
    <dbReference type="NCBI Taxonomy" id="151549"/>
    <lineage>
        <taxon>Eukaryota</taxon>
        <taxon>Metazoa</taxon>
        <taxon>Ecdysozoa</taxon>
        <taxon>Arthropoda</taxon>
        <taxon>Hexapoda</taxon>
        <taxon>Insecta</taxon>
        <taxon>Pterygota</taxon>
        <taxon>Neoptera</taxon>
        <taxon>Endopterygota</taxon>
        <taxon>Lepidoptera</taxon>
        <taxon>Glossata</taxon>
        <taxon>Ditrysia</taxon>
        <taxon>Tineoidea</taxon>
        <taxon>Psychidae</taxon>
        <taxon>Oiketicinae</taxon>
        <taxon>Eumeta</taxon>
    </lineage>
</organism>
<sequence length="158" mass="18246">MHAANDRAPLVTSQIIIDLIKYRLKLNRPADTRKGSAHVRSIDIRKYCCTYTARPCCRSIPTYRRRLVNELNKMTPDDQFVTALFGNKRSIVIDRPSYSNPLTGVGPAMKSYDRRSHITRSVYAAPRSRHRRRRPVNPTANSSFSYFDGTSARDSWRR</sequence>
<gene>
    <name evidence="2" type="ORF">EVAR_38365_1</name>
</gene>
<keyword evidence="3" id="KW-1185">Reference proteome</keyword>
<feature type="region of interest" description="Disordered" evidence="1">
    <location>
        <begin position="116"/>
        <end position="158"/>
    </location>
</feature>
<evidence type="ECO:0000313" key="3">
    <source>
        <dbReference type="Proteomes" id="UP000299102"/>
    </source>
</evidence>
<evidence type="ECO:0000313" key="2">
    <source>
        <dbReference type="EMBL" id="GBP67897.1"/>
    </source>
</evidence>
<dbReference type="AlphaFoldDB" id="A0A4C1Y046"/>
<evidence type="ECO:0000256" key="1">
    <source>
        <dbReference type="SAM" id="MobiDB-lite"/>
    </source>
</evidence>
<proteinExistence type="predicted"/>
<protein>
    <submittedName>
        <fullName evidence="2">Uncharacterized protein</fullName>
    </submittedName>
</protein>
<dbReference type="EMBL" id="BGZK01000995">
    <property type="protein sequence ID" value="GBP67897.1"/>
    <property type="molecule type" value="Genomic_DNA"/>
</dbReference>
<dbReference type="Proteomes" id="UP000299102">
    <property type="component" value="Unassembled WGS sequence"/>
</dbReference>